<evidence type="ECO:0000313" key="3">
    <source>
        <dbReference type="Proteomes" id="UP001229421"/>
    </source>
</evidence>
<organism evidence="2 3">
    <name type="scientific">Tagetes erecta</name>
    <name type="common">African marigold</name>
    <dbReference type="NCBI Taxonomy" id="13708"/>
    <lineage>
        <taxon>Eukaryota</taxon>
        <taxon>Viridiplantae</taxon>
        <taxon>Streptophyta</taxon>
        <taxon>Embryophyta</taxon>
        <taxon>Tracheophyta</taxon>
        <taxon>Spermatophyta</taxon>
        <taxon>Magnoliopsida</taxon>
        <taxon>eudicotyledons</taxon>
        <taxon>Gunneridae</taxon>
        <taxon>Pentapetalae</taxon>
        <taxon>asterids</taxon>
        <taxon>campanulids</taxon>
        <taxon>Asterales</taxon>
        <taxon>Asteraceae</taxon>
        <taxon>Asteroideae</taxon>
        <taxon>Heliantheae alliance</taxon>
        <taxon>Tageteae</taxon>
        <taxon>Tagetes</taxon>
    </lineage>
</organism>
<keyword evidence="1" id="KW-0812">Transmembrane</keyword>
<gene>
    <name evidence="2" type="ORF">QVD17_31509</name>
</gene>
<dbReference type="AlphaFoldDB" id="A0AAD8K4M8"/>
<reference evidence="2" key="1">
    <citation type="journal article" date="2023" name="bioRxiv">
        <title>Improved chromosome-level genome assembly for marigold (Tagetes erecta).</title>
        <authorList>
            <person name="Jiang F."/>
            <person name="Yuan L."/>
            <person name="Wang S."/>
            <person name="Wang H."/>
            <person name="Xu D."/>
            <person name="Wang A."/>
            <person name="Fan W."/>
        </authorList>
    </citation>
    <scope>NUCLEOTIDE SEQUENCE</scope>
    <source>
        <strain evidence="2">WSJ</strain>
        <tissue evidence="2">Leaf</tissue>
    </source>
</reference>
<evidence type="ECO:0000256" key="1">
    <source>
        <dbReference type="SAM" id="Phobius"/>
    </source>
</evidence>
<proteinExistence type="predicted"/>
<comment type="caution">
    <text evidence="2">The sequence shown here is derived from an EMBL/GenBank/DDBJ whole genome shotgun (WGS) entry which is preliminary data.</text>
</comment>
<evidence type="ECO:0000313" key="2">
    <source>
        <dbReference type="EMBL" id="KAK1415724.1"/>
    </source>
</evidence>
<protein>
    <recommendedName>
        <fullName evidence="4">Transmembrane protein</fullName>
    </recommendedName>
</protein>
<accession>A0AAD8K4M8</accession>
<keyword evidence="3" id="KW-1185">Reference proteome</keyword>
<name>A0AAD8K4M8_TARER</name>
<keyword evidence="1" id="KW-1133">Transmembrane helix</keyword>
<sequence>MNISLSSLRSSLVDAFFCSCGSLASRPLLLGFSICMIVFMVVECFVETPIVIGDDLYGHSLEFMLLGDDRLFSHGKGNDDNRV</sequence>
<dbReference type="Proteomes" id="UP001229421">
    <property type="component" value="Unassembled WGS sequence"/>
</dbReference>
<evidence type="ECO:0008006" key="4">
    <source>
        <dbReference type="Google" id="ProtNLM"/>
    </source>
</evidence>
<dbReference type="EMBL" id="JAUHHV010000008">
    <property type="protein sequence ID" value="KAK1415724.1"/>
    <property type="molecule type" value="Genomic_DNA"/>
</dbReference>
<feature type="transmembrane region" description="Helical" evidence="1">
    <location>
        <begin position="12"/>
        <end position="42"/>
    </location>
</feature>
<keyword evidence="1" id="KW-0472">Membrane</keyword>